<evidence type="ECO:0000313" key="2">
    <source>
        <dbReference type="EMBL" id="SIR84737.1"/>
    </source>
</evidence>
<organism evidence="2 3">
    <name type="scientific">Roseovarius nanhaiticus</name>
    <dbReference type="NCBI Taxonomy" id="573024"/>
    <lineage>
        <taxon>Bacteria</taxon>
        <taxon>Pseudomonadati</taxon>
        <taxon>Pseudomonadota</taxon>
        <taxon>Alphaproteobacteria</taxon>
        <taxon>Rhodobacterales</taxon>
        <taxon>Roseobacteraceae</taxon>
        <taxon>Roseovarius</taxon>
    </lineage>
</organism>
<keyword evidence="1" id="KW-0472">Membrane</keyword>
<dbReference type="RefSeq" id="WP_139194235.1">
    <property type="nucleotide sequence ID" value="NZ_FOAC01000001.1"/>
</dbReference>
<feature type="transmembrane region" description="Helical" evidence="1">
    <location>
        <begin position="21"/>
        <end position="45"/>
    </location>
</feature>
<name>A0A1N7E9F3_9RHOB</name>
<proteinExistence type="predicted"/>
<reference evidence="2 3" key="1">
    <citation type="submission" date="2017-01" db="EMBL/GenBank/DDBJ databases">
        <authorList>
            <person name="Mah S.A."/>
            <person name="Swanson W.J."/>
            <person name="Moy G.W."/>
            <person name="Vacquier V.D."/>
        </authorList>
    </citation>
    <scope>NUCLEOTIDE SEQUENCE [LARGE SCALE GENOMIC DNA]</scope>
    <source>
        <strain evidence="2 3">DSM 29590</strain>
    </source>
</reference>
<keyword evidence="3" id="KW-1185">Reference proteome</keyword>
<keyword evidence="1" id="KW-0812">Transmembrane</keyword>
<feature type="transmembrane region" description="Helical" evidence="1">
    <location>
        <begin position="65"/>
        <end position="88"/>
    </location>
</feature>
<evidence type="ECO:0000256" key="1">
    <source>
        <dbReference type="SAM" id="Phobius"/>
    </source>
</evidence>
<evidence type="ECO:0000313" key="3">
    <source>
        <dbReference type="Proteomes" id="UP000186019"/>
    </source>
</evidence>
<dbReference type="EMBL" id="FTNV01000001">
    <property type="protein sequence ID" value="SIR84737.1"/>
    <property type="molecule type" value="Genomic_DNA"/>
</dbReference>
<feature type="transmembrane region" description="Helical" evidence="1">
    <location>
        <begin position="141"/>
        <end position="166"/>
    </location>
</feature>
<keyword evidence="1" id="KW-1133">Transmembrane helix</keyword>
<feature type="transmembrane region" description="Helical" evidence="1">
    <location>
        <begin position="109"/>
        <end position="129"/>
    </location>
</feature>
<dbReference type="AlphaFoldDB" id="A0A1N7E9F3"/>
<sequence>MSNRPSASTVSLFTRRFMYGIAIVCGINYFIRLFSISVLGISQWYPASWRQMTVDEAAFLEALAWFEFGVVTVLILIISSSCLVFIYLRESVKFLVGGRPNMTMNATSFWTMLGLLAIVSGFSTTISSGPDALVGTRAAGLGYPVIMFLGTFLTAATAAMIFAYVVEPQKMQAGFDHRHKGQQPS</sequence>
<protein>
    <submittedName>
        <fullName evidence="2">Uncharacterized protein</fullName>
    </submittedName>
</protein>
<accession>A0A1N7E9F3</accession>
<gene>
    <name evidence="2" type="ORF">SAMN05421666_0063</name>
</gene>
<dbReference type="Proteomes" id="UP000186019">
    <property type="component" value="Unassembled WGS sequence"/>
</dbReference>